<evidence type="ECO:0000313" key="2">
    <source>
        <dbReference type="Proteomes" id="UP000789831"/>
    </source>
</evidence>
<proteinExistence type="predicted"/>
<dbReference type="EMBL" id="CAJVPL010007180">
    <property type="protein sequence ID" value="CAG8668190.1"/>
    <property type="molecule type" value="Genomic_DNA"/>
</dbReference>
<gene>
    <name evidence="1" type="ORF">AGERDE_LOCUS12134</name>
</gene>
<name>A0A9N9EC70_9GLOM</name>
<comment type="caution">
    <text evidence="1">The sequence shown here is derived from an EMBL/GenBank/DDBJ whole genome shotgun (WGS) entry which is preliminary data.</text>
</comment>
<keyword evidence="2" id="KW-1185">Reference proteome</keyword>
<dbReference type="Proteomes" id="UP000789831">
    <property type="component" value="Unassembled WGS sequence"/>
</dbReference>
<feature type="non-terminal residue" evidence="1">
    <location>
        <position position="1"/>
    </location>
</feature>
<evidence type="ECO:0000313" key="1">
    <source>
        <dbReference type="EMBL" id="CAG8668190.1"/>
    </source>
</evidence>
<organism evidence="1 2">
    <name type="scientific">Ambispora gerdemannii</name>
    <dbReference type="NCBI Taxonomy" id="144530"/>
    <lineage>
        <taxon>Eukaryota</taxon>
        <taxon>Fungi</taxon>
        <taxon>Fungi incertae sedis</taxon>
        <taxon>Mucoromycota</taxon>
        <taxon>Glomeromycotina</taxon>
        <taxon>Glomeromycetes</taxon>
        <taxon>Archaeosporales</taxon>
        <taxon>Ambisporaceae</taxon>
        <taxon>Ambispora</taxon>
    </lineage>
</organism>
<dbReference type="AlphaFoldDB" id="A0A9N9EC70"/>
<feature type="non-terminal residue" evidence="1">
    <location>
        <position position="58"/>
    </location>
</feature>
<sequence>KYKAGISVQDYSAMGPSFGVGYDLGLFTNSGNYCYKYSFESGLLSEDQRVSFEIEDYE</sequence>
<reference evidence="1" key="1">
    <citation type="submission" date="2021-06" db="EMBL/GenBank/DDBJ databases">
        <authorList>
            <person name="Kallberg Y."/>
            <person name="Tangrot J."/>
            <person name="Rosling A."/>
        </authorList>
    </citation>
    <scope>NUCLEOTIDE SEQUENCE</scope>
    <source>
        <strain evidence="1">MT106</strain>
    </source>
</reference>
<accession>A0A9N9EC70</accession>
<protein>
    <submittedName>
        <fullName evidence="1">4001_t:CDS:1</fullName>
    </submittedName>
</protein>